<dbReference type="PROSITE" id="PS50181">
    <property type="entry name" value="FBOX"/>
    <property type="match status" value="1"/>
</dbReference>
<keyword evidence="7" id="KW-1185">Reference proteome</keyword>
<dbReference type="SUPFAM" id="SSF81383">
    <property type="entry name" value="F-box domain"/>
    <property type="match status" value="1"/>
</dbReference>
<evidence type="ECO:0000313" key="6">
    <source>
        <dbReference type="EMBL" id="CAD7622895.1"/>
    </source>
</evidence>
<feature type="domain" description="F-box" evidence="5">
    <location>
        <begin position="143"/>
        <end position="197"/>
    </location>
</feature>
<dbReference type="InterPro" id="IPR001810">
    <property type="entry name" value="F-box_dom"/>
</dbReference>
<evidence type="ECO:0000256" key="3">
    <source>
        <dbReference type="ARBA" id="ARBA00022833"/>
    </source>
</evidence>
<evidence type="ECO:0000256" key="4">
    <source>
        <dbReference type="SAM" id="MobiDB-lite"/>
    </source>
</evidence>
<evidence type="ECO:0000259" key="5">
    <source>
        <dbReference type="PROSITE" id="PS50181"/>
    </source>
</evidence>
<dbReference type="EMBL" id="CAJPIZ010001348">
    <property type="protein sequence ID" value="CAG2103325.1"/>
    <property type="molecule type" value="Genomic_DNA"/>
</dbReference>
<dbReference type="PANTHER" id="PTHR15933:SF20">
    <property type="entry name" value="F-BOX DOMAIN-CONTAINING PROTEIN"/>
    <property type="match status" value="1"/>
</dbReference>
<dbReference type="Pfam" id="PF15966">
    <property type="entry name" value="F-box_4"/>
    <property type="match status" value="1"/>
</dbReference>
<evidence type="ECO:0000313" key="7">
    <source>
        <dbReference type="Proteomes" id="UP000759131"/>
    </source>
</evidence>
<dbReference type="SMART" id="SM00256">
    <property type="entry name" value="FBOX"/>
    <property type="match status" value="1"/>
</dbReference>
<sequence>MIATNGHVVCPLVGCHNNGCPQVMHECKLNDHLSICHYQKTQCLNWCNGCPALVYWRDMRDHLFHCPANWICCKVDWMVTVVSYGLIDSQELNYSFTCGQNVRRDKYEEHIRTVHQKHDHGGGGSGGDLVPQTPAQAYSDGQPVSMSLLPFEILQNICQHLDSFSLNNLSLTSTRLRDVCRTFLDTRGLVSLQWQRSVNDNGKYSWDVGYKKWRFSSPVSHTLSLTLNPWKTCWTEPKLCTPYPPVLSMSA</sequence>
<dbReference type="GO" id="GO:0008270">
    <property type="term" value="F:zinc ion binding"/>
    <property type="evidence" value="ECO:0007669"/>
    <property type="project" value="UniProtKB-KW"/>
</dbReference>
<dbReference type="AlphaFoldDB" id="A0A7R9KGV7"/>
<evidence type="ECO:0000256" key="2">
    <source>
        <dbReference type="ARBA" id="ARBA00022771"/>
    </source>
</evidence>
<keyword evidence="2" id="KW-0863">Zinc-finger</keyword>
<dbReference type="PANTHER" id="PTHR15933">
    <property type="entry name" value="PROTEIN CBG16327"/>
    <property type="match status" value="1"/>
</dbReference>
<evidence type="ECO:0000256" key="1">
    <source>
        <dbReference type="ARBA" id="ARBA00022723"/>
    </source>
</evidence>
<dbReference type="EMBL" id="OC855923">
    <property type="protein sequence ID" value="CAD7622895.1"/>
    <property type="molecule type" value="Genomic_DNA"/>
</dbReference>
<reference evidence="6" key="1">
    <citation type="submission" date="2020-11" db="EMBL/GenBank/DDBJ databases">
        <authorList>
            <person name="Tran Van P."/>
        </authorList>
    </citation>
    <scope>NUCLEOTIDE SEQUENCE</scope>
</reference>
<proteinExistence type="predicted"/>
<dbReference type="OrthoDB" id="5918172at2759"/>
<keyword evidence="3" id="KW-0862">Zinc</keyword>
<dbReference type="SUPFAM" id="SSF49599">
    <property type="entry name" value="TRAF domain-like"/>
    <property type="match status" value="1"/>
</dbReference>
<dbReference type="InterPro" id="IPR036047">
    <property type="entry name" value="F-box-like_dom_sf"/>
</dbReference>
<organism evidence="6">
    <name type="scientific">Medioppia subpectinata</name>
    <dbReference type="NCBI Taxonomy" id="1979941"/>
    <lineage>
        <taxon>Eukaryota</taxon>
        <taxon>Metazoa</taxon>
        <taxon>Ecdysozoa</taxon>
        <taxon>Arthropoda</taxon>
        <taxon>Chelicerata</taxon>
        <taxon>Arachnida</taxon>
        <taxon>Acari</taxon>
        <taxon>Acariformes</taxon>
        <taxon>Sarcoptiformes</taxon>
        <taxon>Oribatida</taxon>
        <taxon>Brachypylina</taxon>
        <taxon>Oppioidea</taxon>
        <taxon>Oppiidae</taxon>
        <taxon>Medioppia</taxon>
    </lineage>
</organism>
<gene>
    <name evidence="6" type="ORF">OSB1V03_LOCUS3358</name>
</gene>
<accession>A0A7R9KGV7</accession>
<protein>
    <recommendedName>
        <fullName evidence="5">F-box domain-containing protein</fullName>
    </recommendedName>
</protein>
<dbReference type="Pfam" id="PF15965">
    <property type="entry name" value="zf-TRAF_2"/>
    <property type="match status" value="1"/>
</dbReference>
<dbReference type="GO" id="GO:0061630">
    <property type="term" value="F:ubiquitin protein ligase activity"/>
    <property type="evidence" value="ECO:0007669"/>
    <property type="project" value="InterPro"/>
</dbReference>
<feature type="region of interest" description="Disordered" evidence="4">
    <location>
        <begin position="115"/>
        <end position="134"/>
    </location>
</feature>
<name>A0A7R9KGV7_9ACAR</name>
<dbReference type="Proteomes" id="UP000759131">
    <property type="component" value="Unassembled WGS sequence"/>
</dbReference>
<dbReference type="InterPro" id="IPR001293">
    <property type="entry name" value="Znf_TRAF"/>
</dbReference>
<keyword evidence="1" id="KW-0479">Metal-binding</keyword>
<dbReference type="InterPro" id="IPR031890">
    <property type="entry name" value="Fbxo30/Fbxo40"/>
</dbReference>